<dbReference type="SUPFAM" id="SSF53067">
    <property type="entry name" value="Actin-like ATPase domain"/>
    <property type="match status" value="2"/>
</dbReference>
<dbReference type="PANTHER" id="PTHR14187">
    <property type="entry name" value="ALPHA KINASE/ELONGATION FACTOR 2 KINASE"/>
    <property type="match status" value="1"/>
</dbReference>
<dbReference type="PANTHER" id="PTHR14187:SF5">
    <property type="entry name" value="HEAT SHOCK 70 KDA PROTEIN 12A"/>
    <property type="match status" value="1"/>
</dbReference>
<dbReference type="AlphaFoldDB" id="A0AA38R8U4"/>
<dbReference type="Proteomes" id="UP001174694">
    <property type="component" value="Unassembled WGS sequence"/>
</dbReference>
<dbReference type="EMBL" id="JANBVO010000030">
    <property type="protein sequence ID" value="KAJ9138413.1"/>
    <property type="molecule type" value="Genomic_DNA"/>
</dbReference>
<evidence type="ECO:0000313" key="1">
    <source>
        <dbReference type="EMBL" id="KAJ9138413.1"/>
    </source>
</evidence>
<evidence type="ECO:0000313" key="2">
    <source>
        <dbReference type="Proteomes" id="UP001174694"/>
    </source>
</evidence>
<gene>
    <name evidence="1" type="ORF">NKR23_g8556</name>
</gene>
<proteinExistence type="predicted"/>
<comment type="caution">
    <text evidence="1">The sequence shown here is derived from an EMBL/GenBank/DDBJ whole genome shotgun (WGS) entry which is preliminary data.</text>
</comment>
<dbReference type="Gene3D" id="3.30.420.40">
    <property type="match status" value="2"/>
</dbReference>
<organism evidence="1 2">
    <name type="scientific">Pleurostoma richardsiae</name>
    <dbReference type="NCBI Taxonomy" id="41990"/>
    <lineage>
        <taxon>Eukaryota</taxon>
        <taxon>Fungi</taxon>
        <taxon>Dikarya</taxon>
        <taxon>Ascomycota</taxon>
        <taxon>Pezizomycotina</taxon>
        <taxon>Sordariomycetes</taxon>
        <taxon>Sordariomycetidae</taxon>
        <taxon>Calosphaeriales</taxon>
        <taxon>Pleurostomataceae</taxon>
        <taxon>Pleurostoma</taxon>
    </lineage>
</organism>
<dbReference type="Gene3D" id="3.90.640.10">
    <property type="entry name" value="Actin, Chain A, domain 4"/>
    <property type="match status" value="1"/>
</dbReference>
<accession>A0AA38R8U4</accession>
<sequence length="596" mass="66753">MASSRVSDDNEAVIVVGIDFGTTFSGVAWTWSGKAENIEIVTSWEADFHGNSDNDKVPTAIKLGDNLGGAITWGYATSEGTDGKEPLKWFKLLLLDDDDLPADVRESTHLKEARKYLETVNRSAVEIITLFLRHLWNHALGVIRTEIGESLVKLSRFHVVITLPAIWPAYACARMREAARDAGIVKQSPGGKSTLSFVSEPEAAAIATLEEMKGRHDVKDGDSFVVVDCGGGTVDIISYTVVSKEPMVIRECVKGEGGLCGAVFVDEAFCQLLKEKVGEPMWSRLPKSKFNRIINDEWEHGIKPQFTGKNRTWTIELPLECLGRLSDVSPLALTGLPKVVLTAQDIREAFKPVLKQIYELVETQISSVNNKEGREPKYIILVGGFGRCKYLYDCLKNRVGQLVLQARGSGPWTAICRGAVIKSLSEQCISRSLDIVEIESRISRASYGVDFNTEWVDGQFHKKDRYFSSVTQSYRASNQMDWFLREGDDISKHEPVRRAYCQRFLEPPASISNKILICHAKPPPRRRGATVKDLCTVTWDTKIDFTRLPTYTNPIGIVYYQLEYEVEMISFGGSVDFAVYHNDKRQGSRNVMVDFR</sequence>
<keyword evidence="2" id="KW-1185">Reference proteome</keyword>
<dbReference type="CDD" id="cd10170">
    <property type="entry name" value="ASKHA_NBD_HSP70"/>
    <property type="match status" value="1"/>
</dbReference>
<protein>
    <submittedName>
        <fullName evidence="1">Hsp70 family chaperone</fullName>
    </submittedName>
</protein>
<dbReference type="InterPro" id="IPR043129">
    <property type="entry name" value="ATPase_NBD"/>
</dbReference>
<name>A0AA38R8U4_9PEZI</name>
<dbReference type="PRINTS" id="PR00301">
    <property type="entry name" value="HEATSHOCK70"/>
</dbReference>
<reference evidence="1" key="1">
    <citation type="submission" date="2022-07" db="EMBL/GenBank/DDBJ databases">
        <title>Fungi with potential for degradation of polypropylene.</title>
        <authorList>
            <person name="Gostincar C."/>
        </authorList>
    </citation>
    <scope>NUCLEOTIDE SEQUENCE</scope>
    <source>
        <strain evidence="1">EXF-13308</strain>
    </source>
</reference>